<dbReference type="PANTHER" id="PTHR47706">
    <property type="entry name" value="NMRA-LIKE FAMILY PROTEIN"/>
    <property type="match status" value="1"/>
</dbReference>
<comment type="caution">
    <text evidence="5">The sequence shown here is derived from an EMBL/GenBank/DDBJ whole genome shotgun (WGS) entry which is preliminary data.</text>
</comment>
<evidence type="ECO:0000256" key="2">
    <source>
        <dbReference type="ARBA" id="ARBA00022857"/>
    </source>
</evidence>
<feature type="non-terminal residue" evidence="5">
    <location>
        <position position="123"/>
    </location>
</feature>
<evidence type="ECO:0000259" key="4">
    <source>
        <dbReference type="Pfam" id="PF05368"/>
    </source>
</evidence>
<proteinExistence type="inferred from homology"/>
<evidence type="ECO:0000256" key="1">
    <source>
        <dbReference type="ARBA" id="ARBA00005725"/>
    </source>
</evidence>
<dbReference type="Pfam" id="PF05368">
    <property type="entry name" value="NmrA"/>
    <property type="match status" value="1"/>
</dbReference>
<evidence type="ECO:0000313" key="5">
    <source>
        <dbReference type="EMBL" id="KAK7403422.1"/>
    </source>
</evidence>
<sequence>MVKVAVVGGSSELAREVLDALIATQRHEIIALVRKDPSGFPSLPGVKWVQTTYEDKSELIRLFEGIHTVLCFITVHSDPGNETQKRVIDAAVEAGVKRYAPSEWSTGTKLESSTDVMPWYIGK</sequence>
<dbReference type="PANTHER" id="PTHR47706:SF4">
    <property type="entry name" value="NMRA-LIKE DOMAIN-CONTAINING PROTEIN"/>
    <property type="match status" value="1"/>
</dbReference>
<evidence type="ECO:0000313" key="6">
    <source>
        <dbReference type="Proteomes" id="UP001498476"/>
    </source>
</evidence>
<dbReference type="InterPro" id="IPR051609">
    <property type="entry name" value="NmrA/Isoflavone_reductase-like"/>
</dbReference>
<gene>
    <name evidence="5" type="ORF">QQX98_010788</name>
</gene>
<name>A0ABR1GNF3_9HYPO</name>
<dbReference type="Gene3D" id="3.40.50.720">
    <property type="entry name" value="NAD(P)-binding Rossmann-like Domain"/>
    <property type="match status" value="1"/>
</dbReference>
<dbReference type="SUPFAM" id="SSF51735">
    <property type="entry name" value="NAD(P)-binding Rossmann-fold domains"/>
    <property type="match status" value="1"/>
</dbReference>
<comment type="similarity">
    <text evidence="1">Belongs to the NmrA-type oxidoreductase family. Isoflavone reductase subfamily.</text>
</comment>
<protein>
    <recommendedName>
        <fullName evidence="4">NmrA-like domain-containing protein</fullName>
    </recommendedName>
</protein>
<keyword evidence="6" id="KW-1185">Reference proteome</keyword>
<dbReference type="Proteomes" id="UP001498476">
    <property type="component" value="Unassembled WGS sequence"/>
</dbReference>
<dbReference type="InterPro" id="IPR008030">
    <property type="entry name" value="NmrA-like"/>
</dbReference>
<reference evidence="5 6" key="1">
    <citation type="journal article" date="2025" name="Microbiol. Resour. Announc.">
        <title>Draft genome sequences for Neonectria magnoliae and Neonectria punicea, canker pathogens of Liriodendron tulipifera and Acer saccharum in West Virginia.</title>
        <authorList>
            <person name="Petronek H.M."/>
            <person name="Kasson M.T."/>
            <person name="Metheny A.M."/>
            <person name="Stauder C.M."/>
            <person name="Lovett B."/>
            <person name="Lynch S.C."/>
            <person name="Garnas J.R."/>
            <person name="Kasson L.R."/>
            <person name="Stajich J.E."/>
        </authorList>
    </citation>
    <scope>NUCLEOTIDE SEQUENCE [LARGE SCALE GENOMIC DNA]</scope>
    <source>
        <strain evidence="5 6">NRRL 64653</strain>
    </source>
</reference>
<dbReference type="InterPro" id="IPR036291">
    <property type="entry name" value="NAD(P)-bd_dom_sf"/>
</dbReference>
<feature type="domain" description="NmrA-like" evidence="4">
    <location>
        <begin position="3"/>
        <end position="106"/>
    </location>
</feature>
<evidence type="ECO:0000256" key="3">
    <source>
        <dbReference type="ARBA" id="ARBA00023002"/>
    </source>
</evidence>
<accession>A0ABR1GNF3</accession>
<keyword evidence="3" id="KW-0560">Oxidoreductase</keyword>
<dbReference type="EMBL" id="JAZAVJ010000246">
    <property type="protein sequence ID" value="KAK7403422.1"/>
    <property type="molecule type" value="Genomic_DNA"/>
</dbReference>
<keyword evidence="2" id="KW-0521">NADP</keyword>
<organism evidence="5 6">
    <name type="scientific">Neonectria punicea</name>
    <dbReference type="NCBI Taxonomy" id="979145"/>
    <lineage>
        <taxon>Eukaryota</taxon>
        <taxon>Fungi</taxon>
        <taxon>Dikarya</taxon>
        <taxon>Ascomycota</taxon>
        <taxon>Pezizomycotina</taxon>
        <taxon>Sordariomycetes</taxon>
        <taxon>Hypocreomycetidae</taxon>
        <taxon>Hypocreales</taxon>
        <taxon>Nectriaceae</taxon>
        <taxon>Neonectria</taxon>
    </lineage>
</organism>